<feature type="compositionally biased region" description="Low complexity" evidence="2">
    <location>
        <begin position="17"/>
        <end position="29"/>
    </location>
</feature>
<reference evidence="5 6" key="1">
    <citation type="submission" date="2017-12" db="EMBL/GenBank/DDBJ databases">
        <title>Pharmacopeia of the Arctic Ocean.</title>
        <authorList>
            <person name="Collins E."/>
            <person name="Ducluzeau A.-L."/>
        </authorList>
    </citation>
    <scope>NUCLEOTIDE SEQUENCE [LARGE SCALE GENOMIC DNA]</scope>
    <source>
        <strain evidence="5 6">DSM 23325</strain>
    </source>
</reference>
<dbReference type="EMBL" id="PJBV01000014">
    <property type="protein sequence ID" value="PKH41789.1"/>
    <property type="molecule type" value="Genomic_DNA"/>
</dbReference>
<dbReference type="SUPFAM" id="SSF51735">
    <property type="entry name" value="NAD(P)-binding Rossmann-fold domains"/>
    <property type="match status" value="1"/>
</dbReference>
<gene>
    <name evidence="5" type="ORF">CXG46_07940</name>
</gene>
<dbReference type="InterPro" id="IPR007886">
    <property type="entry name" value="AlaDH/PNT_N"/>
</dbReference>
<dbReference type="Pfam" id="PF01262">
    <property type="entry name" value="AlaDh_PNT_C"/>
    <property type="match status" value="1"/>
</dbReference>
<dbReference type="SMART" id="SM01003">
    <property type="entry name" value="AlaDh_PNT_N"/>
    <property type="match status" value="1"/>
</dbReference>
<feature type="region of interest" description="Disordered" evidence="2">
    <location>
        <begin position="1"/>
        <end position="94"/>
    </location>
</feature>
<evidence type="ECO:0000256" key="2">
    <source>
        <dbReference type="SAM" id="MobiDB-lite"/>
    </source>
</evidence>
<keyword evidence="6" id="KW-1185">Reference proteome</keyword>
<feature type="domain" description="Alanine dehydrogenase/pyridine nucleotide transhydrogenase N-terminal" evidence="4">
    <location>
        <begin position="108"/>
        <end position="245"/>
    </location>
</feature>
<evidence type="ECO:0000259" key="4">
    <source>
        <dbReference type="SMART" id="SM01003"/>
    </source>
</evidence>
<protein>
    <submittedName>
        <fullName evidence="5">Alanine dehydrogenase</fullName>
    </submittedName>
</protein>
<evidence type="ECO:0000256" key="1">
    <source>
        <dbReference type="ARBA" id="ARBA00023002"/>
    </source>
</evidence>
<dbReference type="Pfam" id="PF05222">
    <property type="entry name" value="AlaDh_PNT_N"/>
    <property type="match status" value="1"/>
</dbReference>
<dbReference type="InterPro" id="IPR046951">
    <property type="entry name" value="CEOS"/>
</dbReference>
<feature type="compositionally biased region" description="Basic and acidic residues" evidence="2">
    <location>
        <begin position="56"/>
        <end position="71"/>
    </location>
</feature>
<sequence>MSSPSARIRAARRAASRTRSVARAASAASWGSGTTATLAPGRTVTARSHPGFRPGSPDERQVATARHDQEVRQVPQGKACRQARQGGREERHGRPLHAQEEVSLLSLGIVGTSAKENEHRLPIHPEHLSRLAPEIAARTTLEHGYAAHFGVSDADLAPYVAGFASREEIITGSDVVVLPKPQHEDVAAMHAGQVLWGWPHCVQDPEMTQLAIDRQLTLIAFEAMNHWTRDGHVGLHVFHKNNELAGYCSVLQAMELAGITGDYGRRLSAVVIGFGATARGAVTALKAHGVSDVAVLTTRGVAAVGSPIHSVRIRQFDHDPDSPGVSHVITDRGREPLAAYLAENDIIVNCTLQDTAAPLTYLQTDEVGAFRQGSLIVDVSCDEGMGFEWAVPTSFDAPMFTVGDRVHYYAVDHSPSYLWNSATWENSEALLPFVEKVLSGPSSWDADETLTRAIEIRDGRICNPAILAFQGRSAEHPYLVG</sequence>
<dbReference type="Proteomes" id="UP000233565">
    <property type="component" value="Unassembled WGS sequence"/>
</dbReference>
<dbReference type="PANTHER" id="PTHR42795">
    <property type="entry name" value="ALANINE DEHYDROGENASE"/>
    <property type="match status" value="1"/>
</dbReference>
<evidence type="ECO:0000313" key="6">
    <source>
        <dbReference type="Proteomes" id="UP000233565"/>
    </source>
</evidence>
<dbReference type="InterPro" id="IPR007698">
    <property type="entry name" value="AlaDH/PNT_NAD(H)-bd"/>
</dbReference>
<dbReference type="CDD" id="cd12181">
    <property type="entry name" value="ceo_syn"/>
    <property type="match status" value="1"/>
</dbReference>
<dbReference type="InterPro" id="IPR036291">
    <property type="entry name" value="NAD(P)-bd_dom_sf"/>
</dbReference>
<accession>A0ABX4QY46</accession>
<keyword evidence="1" id="KW-0560">Oxidoreductase</keyword>
<dbReference type="PANTHER" id="PTHR42795:SF1">
    <property type="entry name" value="ALANINE DEHYDROGENASE"/>
    <property type="match status" value="1"/>
</dbReference>
<organism evidence="5 6">
    <name type="scientific">Nocardioides alpinus</name>
    <dbReference type="NCBI Taxonomy" id="748909"/>
    <lineage>
        <taxon>Bacteria</taxon>
        <taxon>Bacillati</taxon>
        <taxon>Actinomycetota</taxon>
        <taxon>Actinomycetes</taxon>
        <taxon>Propionibacteriales</taxon>
        <taxon>Nocardioidaceae</taxon>
        <taxon>Nocardioides</taxon>
    </lineage>
</organism>
<dbReference type="SUPFAM" id="SSF52283">
    <property type="entry name" value="Formate/glycerate dehydrogenase catalytic domain-like"/>
    <property type="match status" value="1"/>
</dbReference>
<proteinExistence type="predicted"/>
<evidence type="ECO:0000259" key="3">
    <source>
        <dbReference type="SMART" id="SM01002"/>
    </source>
</evidence>
<name>A0ABX4QY46_9ACTN</name>
<dbReference type="SMART" id="SM01002">
    <property type="entry name" value="AlaDh_PNT_C"/>
    <property type="match status" value="1"/>
</dbReference>
<comment type="caution">
    <text evidence="5">The sequence shown here is derived from an EMBL/GenBank/DDBJ whole genome shotgun (WGS) entry which is preliminary data.</text>
</comment>
<evidence type="ECO:0000313" key="5">
    <source>
        <dbReference type="EMBL" id="PKH41789.1"/>
    </source>
</evidence>
<feature type="domain" description="Alanine dehydrogenase/pyridine nucleotide transhydrogenase NAD(H)-binding" evidence="3">
    <location>
        <begin position="248"/>
        <end position="410"/>
    </location>
</feature>
<dbReference type="Gene3D" id="3.40.50.720">
    <property type="entry name" value="NAD(P)-binding Rossmann-like Domain"/>
    <property type="match status" value="2"/>
</dbReference>